<feature type="domain" description="Peptidase M16 N-terminal" evidence="16">
    <location>
        <begin position="48"/>
        <end position="184"/>
    </location>
</feature>
<dbReference type="GO" id="GO:0046872">
    <property type="term" value="F:metal ion binding"/>
    <property type="evidence" value="ECO:0007669"/>
    <property type="project" value="UniProtKB-KW"/>
</dbReference>
<keyword evidence="9" id="KW-0862">Zinc</keyword>
<dbReference type="SUPFAM" id="SSF63411">
    <property type="entry name" value="LuxS/MPP-like metallohydrolase"/>
    <property type="match status" value="4"/>
</dbReference>
<evidence type="ECO:0000256" key="5">
    <source>
        <dbReference type="ARBA" id="ARBA00017565"/>
    </source>
</evidence>
<feature type="domain" description="Peptidase M16 C-terminal" evidence="17">
    <location>
        <begin position="208"/>
        <end position="386"/>
    </location>
</feature>
<evidence type="ECO:0000259" key="17">
    <source>
        <dbReference type="Pfam" id="PF05193"/>
    </source>
</evidence>
<evidence type="ECO:0000256" key="10">
    <source>
        <dbReference type="ARBA" id="ARBA00023049"/>
    </source>
</evidence>
<dbReference type="InterPro" id="IPR007863">
    <property type="entry name" value="Peptidase_M16_C"/>
</dbReference>
<dbReference type="Pfam" id="PF00675">
    <property type="entry name" value="Peptidase_M16"/>
    <property type="match status" value="1"/>
</dbReference>
<evidence type="ECO:0000256" key="12">
    <source>
        <dbReference type="ARBA" id="ARBA00031184"/>
    </source>
</evidence>
<evidence type="ECO:0000256" key="9">
    <source>
        <dbReference type="ARBA" id="ARBA00022833"/>
    </source>
</evidence>
<dbReference type="AlphaFoldDB" id="A0A1N6N7C7"/>
<dbReference type="FunFam" id="3.30.830.10:FF:000005">
    <property type="entry name" value="nardilysin isoform X1"/>
    <property type="match status" value="1"/>
</dbReference>
<dbReference type="GO" id="GO:0004222">
    <property type="term" value="F:metalloendopeptidase activity"/>
    <property type="evidence" value="ECO:0007669"/>
    <property type="project" value="UniProtKB-EC"/>
</dbReference>
<dbReference type="InterPro" id="IPR011765">
    <property type="entry name" value="Pept_M16_N"/>
</dbReference>
<evidence type="ECO:0000256" key="6">
    <source>
        <dbReference type="ARBA" id="ARBA00022670"/>
    </source>
</evidence>
<organism evidence="20 21">
    <name type="scientific">Marinobacterium stanieri</name>
    <dbReference type="NCBI Taxonomy" id="49186"/>
    <lineage>
        <taxon>Bacteria</taxon>
        <taxon>Pseudomonadati</taxon>
        <taxon>Pseudomonadota</taxon>
        <taxon>Gammaproteobacteria</taxon>
        <taxon>Oceanospirillales</taxon>
        <taxon>Oceanospirillaceae</taxon>
        <taxon>Marinobacterium</taxon>
    </lineage>
</organism>
<evidence type="ECO:0000256" key="7">
    <source>
        <dbReference type="ARBA" id="ARBA00022723"/>
    </source>
</evidence>
<keyword evidence="15" id="KW-0732">Signal</keyword>
<evidence type="ECO:0000256" key="14">
    <source>
        <dbReference type="RuleBase" id="RU004447"/>
    </source>
</evidence>
<keyword evidence="10" id="KW-0482">Metalloprotease</keyword>
<dbReference type="Gene3D" id="3.30.830.10">
    <property type="entry name" value="Metalloenzyme, LuxS/M16 peptidase-like"/>
    <property type="match status" value="4"/>
</dbReference>
<evidence type="ECO:0000256" key="2">
    <source>
        <dbReference type="ARBA" id="ARBA00002184"/>
    </source>
</evidence>
<protein>
    <recommendedName>
        <fullName evidence="5">Protease 3</fullName>
        <ecNumber evidence="4">3.4.24.55</ecNumber>
    </recommendedName>
    <alternativeName>
        <fullName evidence="13">Pitrilysin</fullName>
    </alternativeName>
    <alternativeName>
        <fullName evidence="12">Protease III</fullName>
    </alternativeName>
    <alternativeName>
        <fullName evidence="11">Protease pi</fullName>
    </alternativeName>
</protein>
<dbReference type="InterPro" id="IPR054734">
    <property type="entry name" value="PqqF-like_C_4"/>
</dbReference>
<feature type="chain" id="PRO_5012387749" description="Protease 3" evidence="15">
    <location>
        <begin position="26"/>
        <end position="946"/>
    </location>
</feature>
<dbReference type="EC" id="3.4.24.55" evidence="4"/>
<dbReference type="PANTHER" id="PTHR43690">
    <property type="entry name" value="NARDILYSIN"/>
    <property type="match status" value="1"/>
</dbReference>
<evidence type="ECO:0000256" key="15">
    <source>
        <dbReference type="SAM" id="SignalP"/>
    </source>
</evidence>
<sequence length="946" mass="107604">MFQLQRALFMTSLLLLALLSLPARAEIITSPLDTREFKPVTLDNGLRAVVVSDPRSDKAAVSLNVDVGSNANPEDRPGLAHFLEHMLFLGTEKYPEADSYQQFISSHGGSHNAFTAYENTNYFFDVDAQALPEALDRFSQFFIAPLFTPAYVDRERHAVHSEYQAKLRDDGRRLHEVAKQVMNPEHHYSRFMVGSLDTLSNGDDSQIRDELINFYERYYSANLMTLAVVGPQPVDQLEALVRERFSSVENRDAEPYVDTAVLYPDDQLPAQLNIQTLRETRSLSLSFPVDATRDHWQQKPLYYIASLIGYEGEGSLLAFLKDKGLARALGAYPTLDLPGQAMFRIDIELTEAGWQEIDAITAWTFGFIKNLREQGVDPELYEEERKLAEIQFRFAQPGQATHMAMRLSQALNRYEEAYLLKADYHLGEFDAGLIQHYLDQLTPDNLLLTLAGQDVATDQIEPRYETPYNVAAIAPERLYFWQYPPLESALHIRSSNPFIPEQLELVDAEPQDKPIAAWSKPGAVLWYLSDTEFKRPKADFYFTLLSPTANQSARQSLLAELYTRMVNDQLNATLYDAGLASLSVDLYTHLRGISLKLSGFSDKQPALLNTVLESLNNPALDEARFQRIKTQLREQIENSFQERPSNRAFAHLYQHLLGVWSPEQKLAALESLTLDDLANTYQEFLQPAELRLFAHGNLERETAINMATQVRETLQPTTLGWQAEQPHVLRLPADEPMIDSFATDHSDASALLYLQGSSDSLRTRAAVALLSEIASTPFYSQLRTEKQFGYIVFAQFLPVRERPGMVMVVQSPNTDPFTLAGEYSRFLEDFRAQIATMDEETLNRFKQSLLARINERDTSLSDRTGRFWRELDRGNFDFDTRERLSQHTLAFDAEDLVQQLDLLLSRQLLIRNFGNTVEAEVKQQALSDDDSRLELLKQDQLGIPTS</sequence>
<evidence type="ECO:0000256" key="3">
    <source>
        <dbReference type="ARBA" id="ARBA00007261"/>
    </source>
</evidence>
<evidence type="ECO:0000256" key="11">
    <source>
        <dbReference type="ARBA" id="ARBA00029597"/>
    </source>
</evidence>
<dbReference type="InterPro" id="IPR050626">
    <property type="entry name" value="Peptidase_M16"/>
</dbReference>
<dbReference type="EMBL" id="FTMN01000001">
    <property type="protein sequence ID" value="SIP88004.1"/>
    <property type="molecule type" value="Genomic_DNA"/>
</dbReference>
<dbReference type="InterPro" id="IPR001431">
    <property type="entry name" value="Pept_M16_Zn_BS"/>
</dbReference>
<keyword evidence="7" id="KW-0479">Metal-binding</keyword>
<evidence type="ECO:0000259" key="16">
    <source>
        <dbReference type="Pfam" id="PF00675"/>
    </source>
</evidence>
<comment type="similarity">
    <text evidence="3 14">Belongs to the peptidase M16 family.</text>
</comment>
<dbReference type="RefSeq" id="WP_076460003.1">
    <property type="nucleotide sequence ID" value="NZ_FTMN01000001.1"/>
</dbReference>
<keyword evidence="6" id="KW-0645">Protease</keyword>
<dbReference type="FunFam" id="3.30.830.10:FF:000012">
    <property type="entry name" value="Protease 3"/>
    <property type="match status" value="1"/>
</dbReference>
<keyword evidence="21" id="KW-1185">Reference proteome</keyword>
<comment type="cofactor">
    <cofactor evidence="1">
        <name>Zn(2+)</name>
        <dbReference type="ChEBI" id="CHEBI:29105"/>
    </cofactor>
</comment>
<dbReference type="Proteomes" id="UP000186895">
    <property type="component" value="Unassembled WGS sequence"/>
</dbReference>
<feature type="domain" description="Peptidase M16 middle/third" evidence="18">
    <location>
        <begin position="392"/>
        <end position="668"/>
    </location>
</feature>
<evidence type="ECO:0000256" key="8">
    <source>
        <dbReference type="ARBA" id="ARBA00022801"/>
    </source>
</evidence>
<evidence type="ECO:0000256" key="1">
    <source>
        <dbReference type="ARBA" id="ARBA00001947"/>
    </source>
</evidence>
<feature type="signal peptide" evidence="15">
    <location>
        <begin position="1"/>
        <end position="25"/>
    </location>
</feature>
<dbReference type="InterPro" id="IPR011249">
    <property type="entry name" value="Metalloenz_LuxS/M16"/>
</dbReference>
<evidence type="ECO:0000256" key="4">
    <source>
        <dbReference type="ARBA" id="ARBA00012449"/>
    </source>
</evidence>
<gene>
    <name evidence="20" type="ORF">SAMN05421647_10195</name>
</gene>
<evidence type="ECO:0000256" key="13">
    <source>
        <dbReference type="ARBA" id="ARBA00033450"/>
    </source>
</evidence>
<evidence type="ECO:0000313" key="20">
    <source>
        <dbReference type="EMBL" id="SIP88004.1"/>
    </source>
</evidence>
<reference evidence="21" key="1">
    <citation type="submission" date="2017-01" db="EMBL/GenBank/DDBJ databases">
        <authorList>
            <person name="Varghese N."/>
            <person name="Submissions S."/>
        </authorList>
    </citation>
    <scope>NUCLEOTIDE SEQUENCE [LARGE SCALE GENOMIC DNA]</scope>
    <source>
        <strain evidence="21">DSM 7027</strain>
    </source>
</reference>
<evidence type="ECO:0000313" key="21">
    <source>
        <dbReference type="Proteomes" id="UP000186895"/>
    </source>
</evidence>
<dbReference type="Pfam" id="PF16187">
    <property type="entry name" value="Peptidase_M16_M"/>
    <property type="match status" value="1"/>
</dbReference>
<dbReference type="InterPro" id="IPR032632">
    <property type="entry name" value="Peptidase_M16_M"/>
</dbReference>
<evidence type="ECO:0000259" key="18">
    <source>
        <dbReference type="Pfam" id="PF16187"/>
    </source>
</evidence>
<dbReference type="GO" id="GO:0005737">
    <property type="term" value="C:cytoplasm"/>
    <property type="evidence" value="ECO:0007669"/>
    <property type="project" value="UniProtKB-ARBA"/>
</dbReference>
<dbReference type="PANTHER" id="PTHR43690:SF18">
    <property type="entry name" value="INSULIN-DEGRADING ENZYME-RELATED"/>
    <property type="match status" value="1"/>
</dbReference>
<feature type="domain" description="Coenzyme PQQ synthesis protein F-like C-terminal lobe" evidence="19">
    <location>
        <begin position="769"/>
        <end position="868"/>
    </location>
</feature>
<dbReference type="Pfam" id="PF05193">
    <property type="entry name" value="Peptidase_M16_C"/>
    <property type="match status" value="1"/>
</dbReference>
<dbReference type="Pfam" id="PF22456">
    <property type="entry name" value="PqqF-like_C_4"/>
    <property type="match status" value="1"/>
</dbReference>
<dbReference type="eggNOG" id="COG1025">
    <property type="taxonomic scope" value="Bacteria"/>
</dbReference>
<comment type="function">
    <text evidence="2">Endopeptidase that degrades small peptides of less than 7 kDa, such as glucagon and insulin.</text>
</comment>
<dbReference type="PROSITE" id="PS00143">
    <property type="entry name" value="INSULINASE"/>
    <property type="match status" value="1"/>
</dbReference>
<name>A0A1N6N7C7_9GAMM</name>
<dbReference type="GO" id="GO:0006508">
    <property type="term" value="P:proteolysis"/>
    <property type="evidence" value="ECO:0007669"/>
    <property type="project" value="UniProtKB-KW"/>
</dbReference>
<accession>A0A1N6N7C7</accession>
<evidence type="ECO:0000259" key="19">
    <source>
        <dbReference type="Pfam" id="PF22456"/>
    </source>
</evidence>
<proteinExistence type="inferred from homology"/>
<dbReference type="STRING" id="49186.SAMN05421647_10195"/>
<keyword evidence="8" id="KW-0378">Hydrolase</keyword>